<evidence type="ECO:0000256" key="2">
    <source>
        <dbReference type="ARBA" id="ARBA00023315"/>
    </source>
</evidence>
<protein>
    <submittedName>
        <fullName evidence="4">Putative N-acetyltransferase YjaB</fullName>
    </submittedName>
</protein>
<dbReference type="PANTHER" id="PTHR43800">
    <property type="entry name" value="PEPTIDYL-LYSINE N-ACETYLTRANSFERASE YJAB"/>
    <property type="match status" value="1"/>
</dbReference>
<evidence type="ECO:0000259" key="3">
    <source>
        <dbReference type="PROSITE" id="PS51186"/>
    </source>
</evidence>
<feature type="domain" description="N-acetyltransferase" evidence="3">
    <location>
        <begin position="2"/>
        <end position="149"/>
    </location>
</feature>
<gene>
    <name evidence="4" type="primary">yjaB</name>
    <name evidence="4" type="ORF">BN1804_00028</name>
</gene>
<dbReference type="GO" id="GO:0016747">
    <property type="term" value="F:acyltransferase activity, transferring groups other than amino-acyl groups"/>
    <property type="evidence" value="ECO:0007669"/>
    <property type="project" value="InterPro"/>
</dbReference>
<dbReference type="PROSITE" id="PS51186">
    <property type="entry name" value="GNAT"/>
    <property type="match status" value="1"/>
</dbReference>
<dbReference type="Pfam" id="PF13673">
    <property type="entry name" value="Acetyltransf_10"/>
    <property type="match status" value="1"/>
</dbReference>
<proteinExistence type="predicted"/>
<reference evidence="5" key="1">
    <citation type="submission" date="2015-06" db="EMBL/GenBank/DDBJ databases">
        <authorList>
            <person name="Urmite Genomes"/>
        </authorList>
    </citation>
    <scope>NUCLEOTIDE SEQUENCE [LARGE SCALE GENOMIC DNA]</scope>
    <source>
        <strain evidence="5">CSUR P1867</strain>
    </source>
</reference>
<dbReference type="EMBL" id="CVRY01000001">
    <property type="protein sequence ID" value="CRL58866.1"/>
    <property type="molecule type" value="Genomic_DNA"/>
</dbReference>
<organism evidence="4 5">
    <name type="scientific">Proteus penneri</name>
    <dbReference type="NCBI Taxonomy" id="102862"/>
    <lineage>
        <taxon>Bacteria</taxon>
        <taxon>Pseudomonadati</taxon>
        <taxon>Pseudomonadota</taxon>
        <taxon>Gammaproteobacteria</taxon>
        <taxon>Enterobacterales</taxon>
        <taxon>Morganellaceae</taxon>
        <taxon>Proteus</taxon>
    </lineage>
</organism>
<keyword evidence="2" id="KW-0012">Acyltransferase</keyword>
<dbReference type="RefSeq" id="WP_072062522.1">
    <property type="nucleotide sequence ID" value="NZ_CVRY01000001.1"/>
</dbReference>
<dbReference type="Proteomes" id="UP000183920">
    <property type="component" value="Unassembled WGS sequence"/>
</dbReference>
<dbReference type="AlphaFoldDB" id="A0A0G4PZN2"/>
<dbReference type="InterPro" id="IPR000182">
    <property type="entry name" value="GNAT_dom"/>
</dbReference>
<evidence type="ECO:0000313" key="5">
    <source>
        <dbReference type="Proteomes" id="UP000183920"/>
    </source>
</evidence>
<sequence>MLTVIKAEPSHYNEMIAVWESSVRATHTFLSEDIIFSLKKDIVEHYFPMLNTYVAIDNNNIIHGILGTAENKLEMLFVDANSRGHGCGKLLTTFAINTLHIDELDVNEQNLQAIGFYLYIGFEQVGRSELDGQGNPFPLLHLRLNKNKYKYQIKRC</sequence>
<accession>A0A0G4PZN2</accession>
<name>A0A0G4PZN2_9GAMM</name>
<dbReference type="Gene3D" id="3.40.630.30">
    <property type="match status" value="1"/>
</dbReference>
<dbReference type="SUPFAM" id="SSF55729">
    <property type="entry name" value="Acyl-CoA N-acyltransferases (Nat)"/>
    <property type="match status" value="1"/>
</dbReference>
<evidence type="ECO:0000313" key="4">
    <source>
        <dbReference type="EMBL" id="CRL58866.1"/>
    </source>
</evidence>
<dbReference type="InterPro" id="IPR016181">
    <property type="entry name" value="Acyl_CoA_acyltransferase"/>
</dbReference>
<dbReference type="PANTHER" id="PTHR43800:SF1">
    <property type="entry name" value="PEPTIDYL-LYSINE N-ACETYLTRANSFERASE YJAB"/>
    <property type="match status" value="1"/>
</dbReference>
<evidence type="ECO:0000256" key="1">
    <source>
        <dbReference type="ARBA" id="ARBA00022679"/>
    </source>
</evidence>
<keyword evidence="1 4" id="KW-0808">Transferase</keyword>